<dbReference type="Proteomes" id="UP000245341">
    <property type="component" value="Unplaced"/>
</dbReference>
<dbReference type="InterPro" id="IPR016024">
    <property type="entry name" value="ARM-type_fold"/>
</dbReference>
<keyword evidence="3" id="KW-1185">Reference proteome</keyword>
<dbReference type="AlphaFoldDB" id="A0A7F8Q284"/>
<evidence type="ECO:0000313" key="4">
    <source>
        <dbReference type="RefSeq" id="XP_030875284.1"/>
    </source>
</evidence>
<dbReference type="OrthoDB" id="340346at2759"/>
<sequence length="166" mass="18832">MHIALKLCADKVSEVRWISFKLVVAILQKFYSHSERALGLNFISELIVRFRHCAKWVGRQAFAFICQAVVNEECIPVDQFVEHLLPSLLSLASDPVPNVRVLLAKALRQTLLEKAYLRNAGNPHLQVVEETVLALQSDRDPDVSFFATLEPKRRSTADRPVLAERN</sequence>
<feature type="repeat" description="HEAT" evidence="2">
    <location>
        <begin position="84"/>
        <end position="107"/>
    </location>
</feature>
<dbReference type="PANTHER" id="PTHR10648:SF7">
    <property type="entry name" value="WW-BINDING DOMAIN-CONTAINING PROTEIN-RELATED"/>
    <property type="match status" value="1"/>
</dbReference>
<dbReference type="GO" id="GO:0019888">
    <property type="term" value="F:protein phosphatase regulator activity"/>
    <property type="evidence" value="ECO:0007669"/>
    <property type="project" value="TreeGrafter"/>
</dbReference>
<evidence type="ECO:0000256" key="2">
    <source>
        <dbReference type="PROSITE-ProRule" id="PRU00103"/>
    </source>
</evidence>
<dbReference type="GO" id="GO:0005737">
    <property type="term" value="C:cytoplasm"/>
    <property type="evidence" value="ECO:0007669"/>
    <property type="project" value="TreeGrafter"/>
</dbReference>
<dbReference type="PROSITE" id="PS50077">
    <property type="entry name" value="HEAT_REPEAT"/>
    <property type="match status" value="1"/>
</dbReference>
<dbReference type="GeneID" id="115937441"/>
<accession>A0A7F8Q284</accession>
<dbReference type="InterPro" id="IPR000357">
    <property type="entry name" value="HEAT"/>
</dbReference>
<dbReference type="InterPro" id="IPR021133">
    <property type="entry name" value="HEAT_type_2"/>
</dbReference>
<dbReference type="Gene3D" id="1.25.10.10">
    <property type="entry name" value="Leucine-rich Repeat Variant"/>
    <property type="match status" value="1"/>
</dbReference>
<organism evidence="3 4">
    <name type="scientific">Leptonychotes weddellii</name>
    <name type="common">Weddell seal</name>
    <name type="synonym">Otaria weddellii</name>
    <dbReference type="NCBI Taxonomy" id="9713"/>
    <lineage>
        <taxon>Eukaryota</taxon>
        <taxon>Metazoa</taxon>
        <taxon>Chordata</taxon>
        <taxon>Craniata</taxon>
        <taxon>Vertebrata</taxon>
        <taxon>Euteleostomi</taxon>
        <taxon>Mammalia</taxon>
        <taxon>Eutheria</taxon>
        <taxon>Laurasiatheria</taxon>
        <taxon>Carnivora</taxon>
        <taxon>Caniformia</taxon>
        <taxon>Pinnipedia</taxon>
        <taxon>Phocidae</taxon>
        <taxon>Monachinae</taxon>
        <taxon>Lobodontini</taxon>
        <taxon>Leptonychotes</taxon>
    </lineage>
</organism>
<name>A0A7F8Q284_LEPWE</name>
<gene>
    <name evidence="4" type="primary">LOC115937441</name>
</gene>
<evidence type="ECO:0000313" key="3">
    <source>
        <dbReference type="Proteomes" id="UP000245341"/>
    </source>
</evidence>
<dbReference type="RefSeq" id="XP_030875284.1">
    <property type="nucleotide sequence ID" value="XM_031019424.1"/>
</dbReference>
<protein>
    <submittedName>
        <fullName evidence="4">Serine/threonine-protein phosphatase 4 regulatory subunit 1-like</fullName>
    </submittedName>
</protein>
<dbReference type="InterPro" id="IPR011989">
    <property type="entry name" value="ARM-like"/>
</dbReference>
<proteinExistence type="predicted"/>
<keyword evidence="1" id="KW-0677">Repeat</keyword>
<dbReference type="KEGG" id="lww:115937441"/>
<dbReference type="SUPFAM" id="SSF48371">
    <property type="entry name" value="ARM repeat"/>
    <property type="match status" value="1"/>
</dbReference>
<dbReference type="PANTHER" id="PTHR10648">
    <property type="entry name" value="SERINE/THREONINE-PROTEIN PHOSPHATASE PP2A 65 KDA REGULATORY SUBUNIT"/>
    <property type="match status" value="1"/>
</dbReference>
<dbReference type="Pfam" id="PF02985">
    <property type="entry name" value="HEAT"/>
    <property type="match status" value="1"/>
</dbReference>
<reference evidence="4" key="1">
    <citation type="submission" date="2025-08" db="UniProtKB">
        <authorList>
            <consortium name="RefSeq"/>
        </authorList>
    </citation>
    <scope>IDENTIFICATION</scope>
    <source>
        <tissue evidence="4">Liver</tissue>
    </source>
</reference>
<evidence type="ECO:0000256" key="1">
    <source>
        <dbReference type="ARBA" id="ARBA00022737"/>
    </source>
</evidence>
<dbReference type="InterPro" id="IPR051023">
    <property type="entry name" value="PP2A_Regulatory_Subunit_A"/>
</dbReference>